<name>A0ABP0J573_9DINO</name>
<organism evidence="1 2">
    <name type="scientific">Durusdinium trenchii</name>
    <dbReference type="NCBI Taxonomy" id="1381693"/>
    <lineage>
        <taxon>Eukaryota</taxon>
        <taxon>Sar</taxon>
        <taxon>Alveolata</taxon>
        <taxon>Dinophyceae</taxon>
        <taxon>Suessiales</taxon>
        <taxon>Symbiodiniaceae</taxon>
        <taxon>Durusdinium</taxon>
    </lineage>
</organism>
<gene>
    <name evidence="1" type="ORF">CCMP2556_LOCUS9678</name>
</gene>
<protein>
    <submittedName>
        <fullName evidence="1">Uncharacterized protein</fullName>
    </submittedName>
</protein>
<dbReference type="Proteomes" id="UP001642484">
    <property type="component" value="Unassembled WGS sequence"/>
</dbReference>
<proteinExistence type="predicted"/>
<evidence type="ECO:0000313" key="1">
    <source>
        <dbReference type="EMBL" id="CAK9009470.1"/>
    </source>
</evidence>
<comment type="caution">
    <text evidence="1">The sequence shown here is derived from an EMBL/GenBank/DDBJ whole genome shotgun (WGS) entry which is preliminary data.</text>
</comment>
<evidence type="ECO:0000313" key="2">
    <source>
        <dbReference type="Proteomes" id="UP001642484"/>
    </source>
</evidence>
<dbReference type="EMBL" id="CAXAMN010004447">
    <property type="protein sequence ID" value="CAK9009470.1"/>
    <property type="molecule type" value="Genomic_DNA"/>
</dbReference>
<keyword evidence="2" id="KW-1185">Reference proteome</keyword>
<sequence length="144" mass="15767">MPLFSSLHSLDDASESESDDATGPPMDTYWMEGGEFLWQARRDRFLIWCPGALAAATAHRAKVHAFHEAHADGLGLAGTVELHFASRPELHANANHRRPPHGTPDTVAASCGRTSPGERRRRVHRLAPGMADRLKVALTIDSQL</sequence>
<reference evidence="1 2" key="1">
    <citation type="submission" date="2024-02" db="EMBL/GenBank/DDBJ databases">
        <authorList>
            <person name="Chen Y."/>
            <person name="Shah S."/>
            <person name="Dougan E. K."/>
            <person name="Thang M."/>
            <person name="Chan C."/>
        </authorList>
    </citation>
    <scope>NUCLEOTIDE SEQUENCE [LARGE SCALE GENOMIC DNA]</scope>
</reference>
<accession>A0ABP0J573</accession>